<sequence length="54" mass="5815">MAYVISFRDESPGTCSGKVKGRQLKRKGKRSKSGGMNRGGQSAGFVSADYCKKL</sequence>
<evidence type="ECO:0000313" key="2">
    <source>
        <dbReference type="EMBL" id="KAA1069088.1"/>
    </source>
</evidence>
<dbReference type="EMBL" id="VSWC01000183">
    <property type="protein sequence ID" value="KAA1069088.1"/>
    <property type="molecule type" value="Genomic_DNA"/>
</dbReference>
<evidence type="ECO:0000256" key="1">
    <source>
        <dbReference type="SAM" id="MobiDB-lite"/>
    </source>
</evidence>
<keyword evidence="3" id="KW-1185">Reference proteome</keyword>
<reference evidence="2 3" key="1">
    <citation type="submission" date="2019-05" db="EMBL/GenBank/DDBJ databases">
        <title>Emergence of the Ug99 lineage of the wheat stem rust pathogen through somatic hybridization.</title>
        <authorList>
            <person name="Li F."/>
            <person name="Upadhyaya N.M."/>
            <person name="Sperschneider J."/>
            <person name="Matny O."/>
            <person name="Nguyen-Phuc H."/>
            <person name="Mago R."/>
            <person name="Raley C."/>
            <person name="Miller M.E."/>
            <person name="Silverstein K.A.T."/>
            <person name="Henningsen E."/>
            <person name="Hirsch C.D."/>
            <person name="Visser B."/>
            <person name="Pretorius Z.A."/>
            <person name="Steffenson B.J."/>
            <person name="Schwessinger B."/>
            <person name="Dodds P.N."/>
            <person name="Figueroa M."/>
        </authorList>
    </citation>
    <scope>NUCLEOTIDE SEQUENCE [LARGE SCALE GENOMIC DNA]</scope>
    <source>
        <strain evidence="2">21-0</strain>
    </source>
</reference>
<protein>
    <submittedName>
        <fullName evidence="2">Uncharacterized protein</fullName>
    </submittedName>
</protein>
<accession>A0A5B0LZI0</accession>
<comment type="caution">
    <text evidence="2">The sequence shown here is derived from an EMBL/GenBank/DDBJ whole genome shotgun (WGS) entry which is preliminary data.</text>
</comment>
<feature type="region of interest" description="Disordered" evidence="1">
    <location>
        <begin position="11"/>
        <end position="54"/>
    </location>
</feature>
<feature type="compositionally biased region" description="Basic residues" evidence="1">
    <location>
        <begin position="19"/>
        <end position="32"/>
    </location>
</feature>
<organism evidence="2 3">
    <name type="scientific">Puccinia graminis f. sp. tritici</name>
    <dbReference type="NCBI Taxonomy" id="56615"/>
    <lineage>
        <taxon>Eukaryota</taxon>
        <taxon>Fungi</taxon>
        <taxon>Dikarya</taxon>
        <taxon>Basidiomycota</taxon>
        <taxon>Pucciniomycotina</taxon>
        <taxon>Pucciniomycetes</taxon>
        <taxon>Pucciniales</taxon>
        <taxon>Pucciniaceae</taxon>
        <taxon>Puccinia</taxon>
    </lineage>
</organism>
<name>A0A5B0LZI0_PUCGR</name>
<evidence type="ECO:0000313" key="3">
    <source>
        <dbReference type="Proteomes" id="UP000324748"/>
    </source>
</evidence>
<dbReference type="Proteomes" id="UP000324748">
    <property type="component" value="Unassembled WGS sequence"/>
</dbReference>
<proteinExistence type="predicted"/>
<gene>
    <name evidence="2" type="ORF">PGT21_011224</name>
</gene>
<dbReference type="AlphaFoldDB" id="A0A5B0LZI0"/>